<feature type="domain" description="Outer membrane protein assembly factor BamE" evidence="7">
    <location>
        <begin position="51"/>
        <end position="120"/>
    </location>
</feature>
<evidence type="ECO:0000256" key="1">
    <source>
        <dbReference type="ARBA" id="ARBA00022729"/>
    </source>
</evidence>
<accession>A0ABW4KR43</accession>
<comment type="similarity">
    <text evidence="4">Belongs to the BamE family.</text>
</comment>
<feature type="chain" id="PRO_5047226887" description="Outer membrane protein assembly factor BamE" evidence="6">
    <location>
        <begin position="34"/>
        <end position="190"/>
    </location>
</feature>
<dbReference type="PANTHER" id="PTHR37482">
    <property type="entry name" value="OUTER MEMBRANE PROTEIN ASSEMBLY FACTOR BAME"/>
    <property type="match status" value="1"/>
</dbReference>
<keyword evidence="4" id="KW-0564">Palmitate</keyword>
<evidence type="ECO:0000259" key="7">
    <source>
        <dbReference type="Pfam" id="PF04355"/>
    </source>
</evidence>
<comment type="caution">
    <text evidence="8">The sequence shown here is derived from an EMBL/GenBank/DDBJ whole genome shotgun (WGS) entry which is preliminary data.</text>
</comment>
<evidence type="ECO:0000313" key="8">
    <source>
        <dbReference type="EMBL" id="MFD1710269.1"/>
    </source>
</evidence>
<dbReference type="Pfam" id="PF04355">
    <property type="entry name" value="BamE"/>
    <property type="match status" value="1"/>
</dbReference>
<keyword evidence="3 4" id="KW-0998">Cell outer membrane</keyword>
<dbReference type="PANTHER" id="PTHR37482:SF1">
    <property type="entry name" value="OUTER MEMBRANE PROTEIN ASSEMBLY FACTOR BAME"/>
    <property type="match status" value="1"/>
</dbReference>
<feature type="region of interest" description="Disordered" evidence="5">
    <location>
        <begin position="142"/>
        <end position="190"/>
    </location>
</feature>
<reference evidence="9" key="1">
    <citation type="journal article" date="2019" name="Int. J. Syst. Evol. Microbiol.">
        <title>The Global Catalogue of Microorganisms (GCM) 10K type strain sequencing project: providing services to taxonomists for standard genome sequencing and annotation.</title>
        <authorList>
            <consortium name="The Broad Institute Genomics Platform"/>
            <consortium name="The Broad Institute Genome Sequencing Center for Infectious Disease"/>
            <person name="Wu L."/>
            <person name="Ma J."/>
        </authorList>
    </citation>
    <scope>NUCLEOTIDE SEQUENCE [LARGE SCALE GENOMIC DNA]</scope>
    <source>
        <strain evidence="9">LMG 29247</strain>
    </source>
</reference>
<dbReference type="Gene3D" id="3.30.1450.10">
    <property type="match status" value="1"/>
</dbReference>
<evidence type="ECO:0000313" key="9">
    <source>
        <dbReference type="Proteomes" id="UP001597304"/>
    </source>
</evidence>
<gene>
    <name evidence="4" type="primary">bamE</name>
    <name evidence="8" type="ORF">ACFSF0_06610</name>
</gene>
<protein>
    <recommendedName>
        <fullName evidence="4">Outer membrane protein assembly factor BamE</fullName>
    </recommendedName>
</protein>
<evidence type="ECO:0000256" key="5">
    <source>
        <dbReference type="SAM" id="MobiDB-lite"/>
    </source>
</evidence>
<feature type="signal peptide" evidence="6">
    <location>
        <begin position="1"/>
        <end position="33"/>
    </location>
</feature>
<keyword evidence="2 4" id="KW-0472">Membrane</keyword>
<comment type="function">
    <text evidence="4">Part of the outer membrane protein assembly complex, which is involved in assembly and insertion of beta-barrel proteins into the outer membrane.</text>
</comment>
<keyword evidence="9" id="KW-1185">Reference proteome</keyword>
<dbReference type="RefSeq" id="WP_147912024.1">
    <property type="nucleotide sequence ID" value="NZ_JBHUEJ010000015.1"/>
</dbReference>
<evidence type="ECO:0000256" key="2">
    <source>
        <dbReference type="ARBA" id="ARBA00023136"/>
    </source>
</evidence>
<dbReference type="EMBL" id="JBHUEJ010000015">
    <property type="protein sequence ID" value="MFD1710269.1"/>
    <property type="molecule type" value="Genomic_DNA"/>
</dbReference>
<name>A0ABW4KR43_9BURK</name>
<keyword evidence="4" id="KW-0449">Lipoprotein</keyword>
<comment type="subunit">
    <text evidence="4">Part of the Bam complex.</text>
</comment>
<sequence>MVDISRPHARMIRPVMLVALVCGLGACSSFDSATRSMADAITLYKPEVVQGNFVSKEQVAQLQPGMTRLQVRDVLGTPLMTSVFHGNRWDYVFTMKRQGVPEQHYKLSLFFKDDLLERHEGDEMPSEAEFVQRITRTKKVKVPQLEATEEQLAKFPAPSEGEGAGTGAGSATQEAQPRPAGSYPPLEPQR</sequence>
<dbReference type="InterPro" id="IPR026592">
    <property type="entry name" value="BamE"/>
</dbReference>
<evidence type="ECO:0000256" key="4">
    <source>
        <dbReference type="HAMAP-Rule" id="MF_00925"/>
    </source>
</evidence>
<dbReference type="InterPro" id="IPR007450">
    <property type="entry name" value="BamE_dom"/>
</dbReference>
<dbReference type="PROSITE" id="PS51257">
    <property type="entry name" value="PROKAR_LIPOPROTEIN"/>
    <property type="match status" value="1"/>
</dbReference>
<dbReference type="HAMAP" id="MF_00925">
    <property type="entry name" value="OM_assembly_BamE"/>
    <property type="match status" value="1"/>
</dbReference>
<dbReference type="Proteomes" id="UP001597304">
    <property type="component" value="Unassembled WGS sequence"/>
</dbReference>
<organism evidence="8 9">
    <name type="scientific">Ottowia flava</name>
    <dbReference type="NCBI Taxonomy" id="2675430"/>
    <lineage>
        <taxon>Bacteria</taxon>
        <taxon>Pseudomonadati</taxon>
        <taxon>Pseudomonadota</taxon>
        <taxon>Betaproteobacteria</taxon>
        <taxon>Burkholderiales</taxon>
        <taxon>Comamonadaceae</taxon>
        <taxon>Ottowia</taxon>
    </lineage>
</organism>
<evidence type="ECO:0000256" key="6">
    <source>
        <dbReference type="SAM" id="SignalP"/>
    </source>
</evidence>
<evidence type="ECO:0000256" key="3">
    <source>
        <dbReference type="ARBA" id="ARBA00023237"/>
    </source>
</evidence>
<comment type="subcellular location">
    <subcellularLocation>
        <location evidence="4">Cell outer membrane</location>
        <topology evidence="4">Lipid-anchor</topology>
    </subcellularLocation>
</comment>
<dbReference type="InterPro" id="IPR037873">
    <property type="entry name" value="BamE-like"/>
</dbReference>
<proteinExistence type="inferred from homology"/>
<keyword evidence="1 4" id="KW-0732">Signal</keyword>